<evidence type="ECO:0000259" key="1">
    <source>
        <dbReference type="Pfam" id="PF00078"/>
    </source>
</evidence>
<keyword evidence="3" id="KW-0695">RNA-directed DNA polymerase</keyword>
<protein>
    <submittedName>
        <fullName evidence="3">Reverse transcriptase domain-containing protein</fullName>
    </submittedName>
</protein>
<dbReference type="PANTHER" id="PTHR24559:SF444">
    <property type="entry name" value="REVERSE TRANSCRIPTASE DOMAIN-CONTAINING PROTEIN"/>
    <property type="match status" value="1"/>
</dbReference>
<dbReference type="Proteomes" id="UP001151760">
    <property type="component" value="Unassembled WGS sequence"/>
</dbReference>
<dbReference type="InterPro" id="IPR043128">
    <property type="entry name" value="Rev_trsase/Diguanyl_cyclase"/>
</dbReference>
<sequence>MGWRVCIDYQKLNDATRKDHFPLLFMDQMLERLAGNEYYYFLDGFLRYFQIPIDPQDQEKTTFTCSYGTFAYWRMPFGLCNAPGTFQRCMMAIFHDMIEETMEVFMDDFSVFGDSFSSYLSHLDKMLKRCEDTNLVLNWEKCHFMVKEGIVLGHKISKSEIEVDKAKVDVIAKLPHPTSTIVYTDHSALKYLLAKQEAKPILLWWILLLQEFDVIIRDKKGAENLAADHLSRLENPHQDVLENKEITKTFPLETLGMVTFRGDDSTPWFSDFANYHARNFVIKGMSSQQKKMFFKDVKHYFWDDPYLFKICADQVIRRCVYGQETVDTLTACHNGPIGGHYGANYIAKKVFDSGFFWHTIYHDAHDLVTRCDACQRRGKILQRDEMP</sequence>
<gene>
    <name evidence="3" type="ORF">Tco_0652804</name>
</gene>
<dbReference type="EMBL" id="BQNB010009050">
    <property type="protein sequence ID" value="GJS58020.1"/>
    <property type="molecule type" value="Genomic_DNA"/>
</dbReference>
<accession>A0ABQ4WYT5</accession>
<feature type="domain" description="Integrase zinc-binding" evidence="2">
    <location>
        <begin position="328"/>
        <end position="377"/>
    </location>
</feature>
<keyword evidence="4" id="KW-1185">Reference proteome</keyword>
<dbReference type="GO" id="GO:0003964">
    <property type="term" value="F:RNA-directed DNA polymerase activity"/>
    <property type="evidence" value="ECO:0007669"/>
    <property type="project" value="UniProtKB-KW"/>
</dbReference>
<comment type="caution">
    <text evidence="3">The sequence shown here is derived from an EMBL/GenBank/DDBJ whole genome shotgun (WGS) entry which is preliminary data.</text>
</comment>
<dbReference type="Pfam" id="PF00078">
    <property type="entry name" value="RVT_1"/>
    <property type="match status" value="1"/>
</dbReference>
<dbReference type="Gene3D" id="3.30.70.270">
    <property type="match status" value="1"/>
</dbReference>
<evidence type="ECO:0000313" key="3">
    <source>
        <dbReference type="EMBL" id="GJS58020.1"/>
    </source>
</evidence>
<name>A0ABQ4WYT5_9ASTR</name>
<evidence type="ECO:0000259" key="2">
    <source>
        <dbReference type="Pfam" id="PF17921"/>
    </source>
</evidence>
<dbReference type="InterPro" id="IPR000477">
    <property type="entry name" value="RT_dom"/>
</dbReference>
<dbReference type="CDD" id="cd01647">
    <property type="entry name" value="RT_LTR"/>
    <property type="match status" value="1"/>
</dbReference>
<dbReference type="InterPro" id="IPR043502">
    <property type="entry name" value="DNA/RNA_pol_sf"/>
</dbReference>
<keyword evidence="3" id="KW-0548">Nucleotidyltransferase</keyword>
<dbReference type="Pfam" id="PF17921">
    <property type="entry name" value="Integrase_H2C2"/>
    <property type="match status" value="1"/>
</dbReference>
<evidence type="ECO:0000313" key="4">
    <source>
        <dbReference type="Proteomes" id="UP001151760"/>
    </source>
</evidence>
<dbReference type="Gene3D" id="3.10.10.10">
    <property type="entry name" value="HIV Type 1 Reverse Transcriptase, subunit A, domain 1"/>
    <property type="match status" value="1"/>
</dbReference>
<feature type="domain" description="Reverse transcriptase" evidence="1">
    <location>
        <begin position="2"/>
        <end position="156"/>
    </location>
</feature>
<dbReference type="PANTHER" id="PTHR24559">
    <property type="entry name" value="TRANSPOSON TY3-I GAG-POL POLYPROTEIN"/>
    <property type="match status" value="1"/>
</dbReference>
<dbReference type="Gene3D" id="1.10.340.70">
    <property type="match status" value="1"/>
</dbReference>
<organism evidence="3 4">
    <name type="scientific">Tanacetum coccineum</name>
    <dbReference type="NCBI Taxonomy" id="301880"/>
    <lineage>
        <taxon>Eukaryota</taxon>
        <taxon>Viridiplantae</taxon>
        <taxon>Streptophyta</taxon>
        <taxon>Embryophyta</taxon>
        <taxon>Tracheophyta</taxon>
        <taxon>Spermatophyta</taxon>
        <taxon>Magnoliopsida</taxon>
        <taxon>eudicotyledons</taxon>
        <taxon>Gunneridae</taxon>
        <taxon>Pentapetalae</taxon>
        <taxon>asterids</taxon>
        <taxon>campanulids</taxon>
        <taxon>Asterales</taxon>
        <taxon>Asteraceae</taxon>
        <taxon>Asteroideae</taxon>
        <taxon>Anthemideae</taxon>
        <taxon>Anthemidinae</taxon>
        <taxon>Tanacetum</taxon>
    </lineage>
</organism>
<dbReference type="InterPro" id="IPR053134">
    <property type="entry name" value="RNA-dir_DNA_polymerase"/>
</dbReference>
<reference evidence="3" key="2">
    <citation type="submission" date="2022-01" db="EMBL/GenBank/DDBJ databases">
        <authorList>
            <person name="Yamashiro T."/>
            <person name="Shiraishi A."/>
            <person name="Satake H."/>
            <person name="Nakayama K."/>
        </authorList>
    </citation>
    <scope>NUCLEOTIDE SEQUENCE</scope>
</reference>
<keyword evidence="3" id="KW-0808">Transferase</keyword>
<dbReference type="InterPro" id="IPR041588">
    <property type="entry name" value="Integrase_H2C2"/>
</dbReference>
<proteinExistence type="predicted"/>
<reference evidence="3" key="1">
    <citation type="journal article" date="2022" name="Int. J. Mol. Sci.">
        <title>Draft Genome of Tanacetum Coccineum: Genomic Comparison of Closely Related Tanacetum-Family Plants.</title>
        <authorList>
            <person name="Yamashiro T."/>
            <person name="Shiraishi A."/>
            <person name="Nakayama K."/>
            <person name="Satake H."/>
        </authorList>
    </citation>
    <scope>NUCLEOTIDE SEQUENCE</scope>
</reference>
<dbReference type="SUPFAM" id="SSF56672">
    <property type="entry name" value="DNA/RNA polymerases"/>
    <property type="match status" value="1"/>
</dbReference>